<sequence>MGACGTDHGRVLSWWALSQPPGKVSEQGAGFKRARRGGPNIHVPDESDGVIPAGTRKSRAGAYYDKGILHASRAFGGETTDYYTDVGHSSAAPGQDHFTYEVGGKAVDAEFPLGKRPFPDFYVQADPTKFF</sequence>
<evidence type="ECO:0000313" key="2">
    <source>
        <dbReference type="EMBL" id="CAK0858893.1"/>
    </source>
</evidence>
<dbReference type="Proteomes" id="UP001189429">
    <property type="component" value="Unassembled WGS sequence"/>
</dbReference>
<dbReference type="EMBL" id="CAUYUJ010015850">
    <property type="protein sequence ID" value="CAK0858893.1"/>
    <property type="molecule type" value="Genomic_DNA"/>
</dbReference>
<proteinExistence type="predicted"/>
<organism evidence="2 3">
    <name type="scientific">Prorocentrum cordatum</name>
    <dbReference type="NCBI Taxonomy" id="2364126"/>
    <lineage>
        <taxon>Eukaryota</taxon>
        <taxon>Sar</taxon>
        <taxon>Alveolata</taxon>
        <taxon>Dinophyceae</taxon>
        <taxon>Prorocentrales</taxon>
        <taxon>Prorocentraceae</taxon>
        <taxon>Prorocentrum</taxon>
    </lineage>
</organism>
<gene>
    <name evidence="2" type="ORF">PCOR1329_LOCUS48456</name>
</gene>
<accession>A0ABN9UGX5</accession>
<evidence type="ECO:0000256" key="1">
    <source>
        <dbReference type="SAM" id="MobiDB-lite"/>
    </source>
</evidence>
<feature type="region of interest" description="Disordered" evidence="1">
    <location>
        <begin position="23"/>
        <end position="52"/>
    </location>
</feature>
<evidence type="ECO:0000313" key="3">
    <source>
        <dbReference type="Proteomes" id="UP001189429"/>
    </source>
</evidence>
<reference evidence="2" key="1">
    <citation type="submission" date="2023-10" db="EMBL/GenBank/DDBJ databases">
        <authorList>
            <person name="Chen Y."/>
            <person name="Shah S."/>
            <person name="Dougan E. K."/>
            <person name="Thang M."/>
            <person name="Chan C."/>
        </authorList>
    </citation>
    <scope>NUCLEOTIDE SEQUENCE [LARGE SCALE GENOMIC DNA]</scope>
</reference>
<protein>
    <submittedName>
        <fullName evidence="2">Uncharacterized protein</fullName>
    </submittedName>
</protein>
<name>A0ABN9UGX5_9DINO</name>
<keyword evidence="3" id="KW-1185">Reference proteome</keyword>
<comment type="caution">
    <text evidence="2">The sequence shown here is derived from an EMBL/GenBank/DDBJ whole genome shotgun (WGS) entry which is preliminary data.</text>
</comment>